<comment type="caution">
    <text evidence="2">The sequence shown here is derived from an EMBL/GenBank/DDBJ whole genome shotgun (WGS) entry which is preliminary data.</text>
</comment>
<evidence type="ECO:0000256" key="1">
    <source>
        <dbReference type="SAM" id="Phobius"/>
    </source>
</evidence>
<feature type="transmembrane region" description="Helical" evidence="1">
    <location>
        <begin position="183"/>
        <end position="200"/>
    </location>
</feature>
<feature type="transmembrane region" description="Helical" evidence="1">
    <location>
        <begin position="32"/>
        <end position="58"/>
    </location>
</feature>
<feature type="transmembrane region" description="Helical" evidence="1">
    <location>
        <begin position="82"/>
        <end position="101"/>
    </location>
</feature>
<dbReference type="Pfam" id="PF04854">
    <property type="entry name" value="DUF624"/>
    <property type="match status" value="1"/>
</dbReference>
<sequence>MEKGESHMNVNGLTGSLNTILTWITRLALLNVLWIIFSIQGLLIAGIFPSTIAALTICRKWQEGEKDIPIWKTFKRIYRDEFLASNILGWAIMFMGLLLYLNFLVMSTSHGEVSIIIIIAFYLLTFLYINIIIWSFPLLSNYNGSIIQHMKNAIILGIVNIHYTLTILILLFCVTYVSLEFPGMILFFTVSIGALCWSWISQGIFKKMDTATN</sequence>
<keyword evidence="1" id="KW-1133">Transmembrane helix</keyword>
<keyword evidence="1" id="KW-0812">Transmembrane</keyword>
<evidence type="ECO:0008006" key="4">
    <source>
        <dbReference type="Google" id="ProtNLM"/>
    </source>
</evidence>
<dbReference type="InterPro" id="IPR006938">
    <property type="entry name" value="DUF624"/>
</dbReference>
<feature type="transmembrane region" description="Helical" evidence="1">
    <location>
        <begin position="113"/>
        <end position="133"/>
    </location>
</feature>
<protein>
    <recommendedName>
        <fullName evidence="4">DUF624 domain-containing protein</fullName>
    </recommendedName>
</protein>
<dbReference type="AlphaFoldDB" id="A0A3D8PWW0"/>
<accession>A0A3D8PWW0</accession>
<proteinExistence type="predicted"/>
<keyword evidence="3" id="KW-1185">Reference proteome</keyword>
<dbReference type="EMBL" id="PIOD01000005">
    <property type="protein sequence ID" value="RDW20640.1"/>
    <property type="molecule type" value="Genomic_DNA"/>
</dbReference>
<evidence type="ECO:0000313" key="2">
    <source>
        <dbReference type="EMBL" id="RDW20640.1"/>
    </source>
</evidence>
<organism evidence="2 3">
    <name type="scientific">Oceanobacillus chungangensis</name>
    <dbReference type="NCBI Taxonomy" id="1229152"/>
    <lineage>
        <taxon>Bacteria</taxon>
        <taxon>Bacillati</taxon>
        <taxon>Bacillota</taxon>
        <taxon>Bacilli</taxon>
        <taxon>Bacillales</taxon>
        <taxon>Bacillaceae</taxon>
        <taxon>Oceanobacillus</taxon>
    </lineage>
</organism>
<name>A0A3D8PWW0_9BACI</name>
<dbReference type="Proteomes" id="UP000256520">
    <property type="component" value="Unassembled WGS sequence"/>
</dbReference>
<evidence type="ECO:0000313" key="3">
    <source>
        <dbReference type="Proteomes" id="UP000256520"/>
    </source>
</evidence>
<reference evidence="3" key="1">
    <citation type="submission" date="2017-11" db="EMBL/GenBank/DDBJ databases">
        <authorList>
            <person name="Zhu W."/>
        </authorList>
    </citation>
    <scope>NUCLEOTIDE SEQUENCE [LARGE SCALE GENOMIC DNA]</scope>
    <source>
        <strain evidence="3">CAU 1051</strain>
    </source>
</reference>
<gene>
    <name evidence="2" type="ORF">CWR45_05250</name>
</gene>
<feature type="transmembrane region" description="Helical" evidence="1">
    <location>
        <begin position="154"/>
        <end position="177"/>
    </location>
</feature>
<keyword evidence="1" id="KW-0472">Membrane</keyword>